<feature type="region of interest" description="Disordered" evidence="1">
    <location>
        <begin position="1"/>
        <end position="103"/>
    </location>
</feature>
<evidence type="ECO:0000313" key="4">
    <source>
        <dbReference type="Proteomes" id="UP001595908"/>
    </source>
</evidence>
<accession>A0ABV9VAD8</accession>
<protein>
    <submittedName>
        <fullName evidence="3">DUF5819 family protein</fullName>
    </submittedName>
</protein>
<dbReference type="EMBL" id="JBHSJE010000004">
    <property type="protein sequence ID" value="MFC4980198.1"/>
    <property type="molecule type" value="Genomic_DNA"/>
</dbReference>
<dbReference type="Pfam" id="PF19136">
    <property type="entry name" value="DUF5819"/>
    <property type="match status" value="1"/>
</dbReference>
<organism evidence="3 4">
    <name type="scientific">Streptomyces atroolivaceus</name>
    <dbReference type="NCBI Taxonomy" id="66869"/>
    <lineage>
        <taxon>Bacteria</taxon>
        <taxon>Bacillati</taxon>
        <taxon>Actinomycetota</taxon>
        <taxon>Actinomycetes</taxon>
        <taxon>Kitasatosporales</taxon>
        <taxon>Streptomycetaceae</taxon>
        <taxon>Streptomyces</taxon>
    </lineage>
</organism>
<dbReference type="RefSeq" id="WP_382064346.1">
    <property type="nucleotide sequence ID" value="NZ_JBHSJE010000004.1"/>
</dbReference>
<proteinExistence type="predicted"/>
<comment type="caution">
    <text evidence="3">The sequence shown here is derived from an EMBL/GenBank/DDBJ whole genome shotgun (WGS) entry which is preliminary data.</text>
</comment>
<feature type="compositionally biased region" description="Basic and acidic residues" evidence="1">
    <location>
        <begin position="1"/>
        <end position="24"/>
    </location>
</feature>
<sequence length="332" mass="35146">MVIDGDRGGMDADHGGRTGNEKKLAWPGVTNRPDQGPEAGPAGEPEAGPAGEPEAGPAGEPEAGPAGEPEAGPAGEPEAGADLPPSTDPESEGGASRSVLGPSAHRPGGGLAALSLPYQVAAALALSVIGLLACAHIAMIFLHVAPSNTLTKQHGEVVDDWVFPEFEQNWKLFAPNPLQQNISVHVRAEVADNGADGSSITRWINLSRDDGESIRGNLLPSHVDQNELRRAWDFYTGSHDSENRPNGLRGELSELYIRRIVMLRLAEHGYGGTVERFQVRSAVRSVGAPPWSAEKISTRPEYKELPWWTVAPSDLPRTAAADQAAQAGQAER</sequence>
<keyword evidence="4" id="KW-1185">Reference proteome</keyword>
<dbReference type="InterPro" id="IPR043857">
    <property type="entry name" value="DUF5819"/>
</dbReference>
<feature type="transmembrane region" description="Helical" evidence="2">
    <location>
        <begin position="120"/>
        <end position="142"/>
    </location>
</feature>
<feature type="compositionally biased region" description="Low complexity" evidence="1">
    <location>
        <begin position="36"/>
        <end position="81"/>
    </location>
</feature>
<gene>
    <name evidence="3" type="ORF">ACFPL4_17875</name>
</gene>
<evidence type="ECO:0000313" key="3">
    <source>
        <dbReference type="EMBL" id="MFC4980198.1"/>
    </source>
</evidence>
<dbReference type="Proteomes" id="UP001595908">
    <property type="component" value="Unassembled WGS sequence"/>
</dbReference>
<evidence type="ECO:0000256" key="2">
    <source>
        <dbReference type="SAM" id="Phobius"/>
    </source>
</evidence>
<evidence type="ECO:0000256" key="1">
    <source>
        <dbReference type="SAM" id="MobiDB-lite"/>
    </source>
</evidence>
<keyword evidence="2" id="KW-0472">Membrane</keyword>
<reference evidence="4" key="1">
    <citation type="journal article" date="2019" name="Int. J. Syst. Evol. Microbiol.">
        <title>The Global Catalogue of Microorganisms (GCM) 10K type strain sequencing project: providing services to taxonomists for standard genome sequencing and annotation.</title>
        <authorList>
            <consortium name="The Broad Institute Genomics Platform"/>
            <consortium name="The Broad Institute Genome Sequencing Center for Infectious Disease"/>
            <person name="Wu L."/>
            <person name="Ma J."/>
        </authorList>
    </citation>
    <scope>NUCLEOTIDE SEQUENCE [LARGE SCALE GENOMIC DNA]</scope>
    <source>
        <strain evidence="4">ICMP 257</strain>
    </source>
</reference>
<name>A0ABV9VAD8_STRAZ</name>
<keyword evidence="2" id="KW-0812">Transmembrane</keyword>
<keyword evidence="2" id="KW-1133">Transmembrane helix</keyword>